<accession>A0ABV9CL58</accession>
<comment type="caution">
    <text evidence="1">The sequence shown here is derived from an EMBL/GenBank/DDBJ whole genome shotgun (WGS) entry which is preliminary data.</text>
</comment>
<proteinExistence type="predicted"/>
<reference evidence="2" key="1">
    <citation type="journal article" date="2019" name="Int. J. Syst. Evol. Microbiol.">
        <title>The Global Catalogue of Microorganisms (GCM) 10K type strain sequencing project: providing services to taxonomists for standard genome sequencing and annotation.</title>
        <authorList>
            <consortium name="The Broad Institute Genomics Platform"/>
            <consortium name="The Broad Institute Genome Sequencing Center for Infectious Disease"/>
            <person name="Wu L."/>
            <person name="Ma J."/>
        </authorList>
    </citation>
    <scope>NUCLEOTIDE SEQUENCE [LARGE SCALE GENOMIC DNA]</scope>
    <source>
        <strain evidence="2">CGMCC 4.7132</strain>
    </source>
</reference>
<evidence type="ECO:0000313" key="2">
    <source>
        <dbReference type="Proteomes" id="UP001596004"/>
    </source>
</evidence>
<protein>
    <submittedName>
        <fullName evidence="1">Uncharacterized protein</fullName>
    </submittedName>
</protein>
<dbReference type="EMBL" id="JBHSFP010000019">
    <property type="protein sequence ID" value="MFC4533979.1"/>
    <property type="molecule type" value="Genomic_DNA"/>
</dbReference>
<name>A0ABV9CL58_9ACTN</name>
<keyword evidence="2" id="KW-1185">Reference proteome</keyword>
<gene>
    <name evidence="1" type="ORF">ACFO60_24720</name>
</gene>
<dbReference type="RefSeq" id="WP_380843954.1">
    <property type="nucleotide sequence ID" value="NZ_JBHSFP010000019.1"/>
</dbReference>
<evidence type="ECO:0000313" key="1">
    <source>
        <dbReference type="EMBL" id="MFC4533979.1"/>
    </source>
</evidence>
<organism evidence="1 2">
    <name type="scientific">Sphaerisporangium dianthi</name>
    <dbReference type="NCBI Taxonomy" id="1436120"/>
    <lineage>
        <taxon>Bacteria</taxon>
        <taxon>Bacillati</taxon>
        <taxon>Actinomycetota</taxon>
        <taxon>Actinomycetes</taxon>
        <taxon>Streptosporangiales</taxon>
        <taxon>Streptosporangiaceae</taxon>
        <taxon>Sphaerisporangium</taxon>
    </lineage>
</organism>
<sequence>MRDRTRRRLAQVTRLLSGRITLDQQRELLVITGWLTALHG</sequence>
<dbReference type="Proteomes" id="UP001596004">
    <property type="component" value="Unassembled WGS sequence"/>
</dbReference>